<dbReference type="EMBL" id="AGCU01037161">
    <property type="status" value="NOT_ANNOTATED_CDS"/>
    <property type="molecule type" value="Genomic_DNA"/>
</dbReference>
<feature type="region of interest" description="Disordered" evidence="1">
    <location>
        <begin position="260"/>
        <end position="279"/>
    </location>
</feature>
<evidence type="ECO:0000313" key="4">
    <source>
        <dbReference type="Proteomes" id="UP000007267"/>
    </source>
</evidence>
<evidence type="ECO:0000259" key="2">
    <source>
        <dbReference type="Pfam" id="PF11510"/>
    </source>
</evidence>
<organism evidence="3 4">
    <name type="scientific">Pelodiscus sinensis</name>
    <name type="common">Chinese softshell turtle</name>
    <name type="synonym">Trionyx sinensis</name>
    <dbReference type="NCBI Taxonomy" id="13735"/>
    <lineage>
        <taxon>Eukaryota</taxon>
        <taxon>Metazoa</taxon>
        <taxon>Chordata</taxon>
        <taxon>Craniata</taxon>
        <taxon>Vertebrata</taxon>
        <taxon>Euteleostomi</taxon>
        <taxon>Archelosauria</taxon>
        <taxon>Testudinata</taxon>
        <taxon>Testudines</taxon>
        <taxon>Cryptodira</taxon>
        <taxon>Trionychia</taxon>
        <taxon>Trionychidae</taxon>
        <taxon>Pelodiscus</taxon>
    </lineage>
</organism>
<dbReference type="EMBL" id="AGCU01037162">
    <property type="status" value="NOT_ANNOTATED_CDS"/>
    <property type="molecule type" value="Genomic_DNA"/>
</dbReference>
<accession>K7FEF3</accession>
<dbReference type="Proteomes" id="UP000007267">
    <property type="component" value="Unassembled WGS sequence"/>
</dbReference>
<dbReference type="GO" id="GO:0001541">
    <property type="term" value="P:ovarian follicle development"/>
    <property type="evidence" value="ECO:0007669"/>
    <property type="project" value="Ensembl"/>
</dbReference>
<dbReference type="CDD" id="cd07439">
    <property type="entry name" value="FANCE_c-term"/>
    <property type="match status" value="1"/>
</dbReference>
<proteinExistence type="predicted"/>
<protein>
    <submittedName>
        <fullName evidence="3">FA complementation group E</fullName>
    </submittedName>
</protein>
<evidence type="ECO:0000256" key="1">
    <source>
        <dbReference type="SAM" id="MobiDB-lite"/>
    </source>
</evidence>
<feature type="region of interest" description="Disordered" evidence="1">
    <location>
        <begin position="189"/>
        <end position="233"/>
    </location>
</feature>
<dbReference type="GO" id="GO:0000785">
    <property type="term" value="C:chromatin"/>
    <property type="evidence" value="ECO:0007669"/>
    <property type="project" value="Ensembl"/>
</dbReference>
<dbReference type="Gene3D" id="1.25.40.480">
    <property type="match status" value="1"/>
</dbReference>
<dbReference type="eggNOG" id="ENOG502QQV6">
    <property type="taxonomic scope" value="Eukaryota"/>
</dbReference>
<dbReference type="OMA" id="LRLPWIC"/>
<dbReference type="GO" id="GO:0005813">
    <property type="term" value="C:centrosome"/>
    <property type="evidence" value="ECO:0007669"/>
    <property type="project" value="Ensembl"/>
</dbReference>
<dbReference type="Ensembl" id="ENSPSIT00000006450.1">
    <property type="protein sequence ID" value="ENSPSIP00000006413.1"/>
    <property type="gene ID" value="ENSPSIG00000005927.1"/>
</dbReference>
<dbReference type="EMBL" id="AGCU01037159">
    <property type="status" value="NOT_ANNOTATED_CDS"/>
    <property type="molecule type" value="Genomic_DNA"/>
</dbReference>
<dbReference type="GO" id="GO:0043240">
    <property type="term" value="C:Fanconi anaemia nuclear complex"/>
    <property type="evidence" value="ECO:0007669"/>
    <property type="project" value="Ensembl"/>
</dbReference>
<dbReference type="HOGENOM" id="CLU_037283_0_0_1"/>
<dbReference type="PANTHER" id="PTHR32094">
    <property type="entry name" value="FANCONI ANEMIA GROUP E PROTEIN"/>
    <property type="match status" value="1"/>
</dbReference>
<dbReference type="GO" id="GO:0036297">
    <property type="term" value="P:interstrand cross-link repair"/>
    <property type="evidence" value="ECO:0007669"/>
    <property type="project" value="InterPro"/>
</dbReference>
<sequence>MSGRPAGSPLDRELHAGEARWAGEMEVPPASWLKRFDKPSRLLLHALRSCDEPGRAFHWQLFTETLCAEEPVLRGPKRTLTLKPILLLLPVLCRRNLFSLLHMEHGRVPKDCLSRLLQATGKDPNPDLWVQALGKLLQRGLSEERSHLTPVPLTDTCRQQLRSLCQKIVSGPQSKLDLERKWGWFTPEHPDPELWPAGDAAGSAAQLGKRKQAAEESLDPGGERQRKRSRLEEDGSDLELLAGCVFGKGAGAKEDGIALEESGHESVQSPVRGANENAQRDAVVEMREASQGSQQDTSAKVPDCLQMQIPRLKMLLEMESDQTDGTAPPELQVLNECTPGQLEGLCSLLQFSESPERALVHFCTWLLALTPELSHSNAAVLTEQLFLQRVLALTQPASRHLVAALTSFCSKYARPVCSALIVPALWAPGAGPARTQLVCELIEDCLEPEYVRLLLSQVLEMPWSGELLTVVQTLLGKQVELPPELFNLLVLKLCRLAQELAQSMNYAKVMMAVLTIYSGNITPAHRSHISGALDLNHTALRKSLQAALEKVAPR</sequence>
<dbReference type="InterPro" id="IPR039685">
    <property type="entry name" value="FANCE"/>
</dbReference>
<dbReference type="Pfam" id="PF11510">
    <property type="entry name" value="FA_FANCE"/>
    <property type="match status" value="1"/>
</dbReference>
<dbReference type="PANTHER" id="PTHR32094:SF5">
    <property type="entry name" value="FANCONI ANEMIA GROUP E PROTEIN"/>
    <property type="match status" value="1"/>
</dbReference>
<dbReference type="GO" id="GO:0005654">
    <property type="term" value="C:nucleoplasm"/>
    <property type="evidence" value="ECO:0007669"/>
    <property type="project" value="Ensembl"/>
</dbReference>
<reference evidence="4" key="2">
    <citation type="journal article" date="2013" name="Nat. Genet.">
        <title>The draft genomes of soft-shell turtle and green sea turtle yield insights into the development and evolution of the turtle-specific body plan.</title>
        <authorList>
            <person name="Wang Z."/>
            <person name="Pascual-Anaya J."/>
            <person name="Zadissa A."/>
            <person name="Li W."/>
            <person name="Niimura Y."/>
            <person name="Huang Z."/>
            <person name="Li C."/>
            <person name="White S."/>
            <person name="Xiong Z."/>
            <person name="Fang D."/>
            <person name="Wang B."/>
            <person name="Ming Y."/>
            <person name="Chen Y."/>
            <person name="Zheng Y."/>
            <person name="Kuraku S."/>
            <person name="Pignatelli M."/>
            <person name="Herrero J."/>
            <person name="Beal K."/>
            <person name="Nozawa M."/>
            <person name="Li Q."/>
            <person name="Wang J."/>
            <person name="Zhang H."/>
            <person name="Yu L."/>
            <person name="Shigenobu S."/>
            <person name="Wang J."/>
            <person name="Liu J."/>
            <person name="Flicek P."/>
            <person name="Searle S."/>
            <person name="Wang J."/>
            <person name="Kuratani S."/>
            <person name="Yin Y."/>
            <person name="Aken B."/>
            <person name="Zhang G."/>
            <person name="Irie N."/>
        </authorList>
    </citation>
    <scope>NUCLEOTIDE SEQUENCE [LARGE SCALE GENOMIC DNA]</scope>
    <source>
        <strain evidence="4">Daiwa-1</strain>
    </source>
</reference>
<dbReference type="GO" id="GO:0010467">
    <property type="term" value="P:gene expression"/>
    <property type="evidence" value="ECO:0007669"/>
    <property type="project" value="Ensembl"/>
</dbReference>
<gene>
    <name evidence="3" type="primary">FANCE</name>
</gene>
<keyword evidence="4" id="KW-1185">Reference proteome</keyword>
<feature type="domain" description="Fanconi Anaemia group E protein C-terminal" evidence="2">
    <location>
        <begin position="298"/>
        <end position="550"/>
    </location>
</feature>
<dbReference type="GO" id="GO:0048872">
    <property type="term" value="P:homeostasis of number of cells"/>
    <property type="evidence" value="ECO:0007669"/>
    <property type="project" value="Ensembl"/>
</dbReference>
<reference evidence="4" key="1">
    <citation type="submission" date="2011-10" db="EMBL/GenBank/DDBJ databases">
        <authorList>
            <consortium name="Soft-shell Turtle Genome Consortium"/>
        </authorList>
    </citation>
    <scope>NUCLEOTIDE SEQUENCE [LARGE SCALE GENOMIC DNA]</scope>
    <source>
        <strain evidence="4">Daiwa-1</strain>
    </source>
</reference>
<dbReference type="EMBL" id="AGCU01037158">
    <property type="status" value="NOT_ANNOTATED_CDS"/>
    <property type="molecule type" value="Genomic_DNA"/>
</dbReference>
<dbReference type="EMBL" id="AGCU01037160">
    <property type="status" value="NOT_ANNOTATED_CDS"/>
    <property type="molecule type" value="Genomic_DNA"/>
</dbReference>
<dbReference type="AlphaFoldDB" id="K7FEF3"/>
<reference evidence="3" key="3">
    <citation type="submission" date="2025-08" db="UniProtKB">
        <authorList>
            <consortium name="Ensembl"/>
        </authorList>
    </citation>
    <scope>IDENTIFICATION</scope>
</reference>
<dbReference type="InterPro" id="IPR021025">
    <property type="entry name" value="Fanconi_anaemia_gr_E_prot_C"/>
</dbReference>
<name>K7FEF3_PELSI</name>
<dbReference type="GeneTree" id="ENSGT00390000000705"/>
<dbReference type="STRING" id="13735.ENSPSIP00000006413"/>
<evidence type="ECO:0000313" key="3">
    <source>
        <dbReference type="Ensembl" id="ENSPSIP00000006413.1"/>
    </source>
</evidence>
<reference evidence="3" key="4">
    <citation type="submission" date="2025-09" db="UniProtKB">
        <authorList>
            <consortium name="Ensembl"/>
        </authorList>
    </citation>
    <scope>IDENTIFICATION</scope>
</reference>